<reference evidence="7" key="1">
    <citation type="submission" date="2021-01" db="EMBL/GenBank/DDBJ databases">
        <title>Genome public.</title>
        <authorList>
            <person name="Liu C."/>
            <person name="Sun Q."/>
        </authorList>
    </citation>
    <scope>NUCLEOTIDE SEQUENCE</scope>
    <source>
        <strain evidence="7">YIM B02565</strain>
    </source>
</reference>
<dbReference type="InterPro" id="IPR009061">
    <property type="entry name" value="DNA-bd_dom_put_sf"/>
</dbReference>
<feature type="coiled-coil region" evidence="5">
    <location>
        <begin position="213"/>
        <end position="240"/>
    </location>
</feature>
<dbReference type="EMBL" id="JAESWA010000022">
    <property type="protein sequence ID" value="MBL4932235.1"/>
    <property type="molecule type" value="Genomic_DNA"/>
</dbReference>
<dbReference type="SMART" id="SM00422">
    <property type="entry name" value="HTH_MERR"/>
    <property type="match status" value="1"/>
</dbReference>
<feature type="domain" description="HTH merR-type" evidence="6">
    <location>
        <begin position="1"/>
        <end position="69"/>
    </location>
</feature>
<dbReference type="CDD" id="cd01106">
    <property type="entry name" value="HTH_TipAL-Mta"/>
    <property type="match status" value="1"/>
</dbReference>
<dbReference type="InterPro" id="IPR000551">
    <property type="entry name" value="MerR-type_HTH_dom"/>
</dbReference>
<keyword evidence="5" id="KW-0175">Coiled coil</keyword>
<evidence type="ECO:0000313" key="7">
    <source>
        <dbReference type="EMBL" id="MBL4932235.1"/>
    </source>
</evidence>
<protein>
    <submittedName>
        <fullName evidence="7">MerR family transcriptional regulator</fullName>
    </submittedName>
</protein>
<dbReference type="SUPFAM" id="SSF46955">
    <property type="entry name" value="Putative DNA-binding domain"/>
    <property type="match status" value="1"/>
</dbReference>
<dbReference type="GO" id="GO:0003700">
    <property type="term" value="F:DNA-binding transcription factor activity"/>
    <property type="evidence" value="ECO:0007669"/>
    <property type="project" value="InterPro"/>
</dbReference>
<name>A0A937K5E3_9CLOT</name>
<dbReference type="Gene3D" id="1.10.1660.10">
    <property type="match status" value="1"/>
</dbReference>
<proteinExistence type="predicted"/>
<evidence type="ECO:0000313" key="8">
    <source>
        <dbReference type="Proteomes" id="UP000623681"/>
    </source>
</evidence>
<gene>
    <name evidence="7" type="ORF">JK634_10490</name>
</gene>
<dbReference type="RefSeq" id="WP_202767603.1">
    <property type="nucleotide sequence ID" value="NZ_JAESWA010000022.1"/>
</dbReference>
<evidence type="ECO:0000256" key="5">
    <source>
        <dbReference type="SAM" id="Coils"/>
    </source>
</evidence>
<keyword evidence="8" id="KW-1185">Reference proteome</keyword>
<evidence type="ECO:0000259" key="6">
    <source>
        <dbReference type="PROSITE" id="PS50937"/>
    </source>
</evidence>
<keyword evidence="2" id="KW-0805">Transcription regulation</keyword>
<evidence type="ECO:0000256" key="2">
    <source>
        <dbReference type="ARBA" id="ARBA00023015"/>
    </source>
</evidence>
<sequence length="313" mass="37353">MRISEVMEITALTKKAIKYYEEEGLIKPATNEENNYREYSIEDIDKLLQISVLRKFDVSIKEIKNILQNPDLLKETLECHLLKLEEEAKRINKNREVIKTCLSNLSSSKIEVSDITKELSILNRCLEMDDKSREGYMRRQIERIFPGNFGKMLAINYSPFLKEPLDTKEKEKAWIDLVKYLDETESLEYPVEMKKLYDSIPEDEIKKYEKFTNDNVERWLNITEEQLQEEKEKILEFYSRLKIDSEVQEGWKKTFEMNKTIKKQMEDINYHEEFASKLRVLSKDYSKYIENKAKLNRILNIKVDEKGKITINE</sequence>
<keyword evidence="3" id="KW-0238">DNA-binding</keyword>
<dbReference type="AlphaFoldDB" id="A0A937K5E3"/>
<dbReference type="Pfam" id="PF13411">
    <property type="entry name" value="MerR_1"/>
    <property type="match status" value="1"/>
</dbReference>
<evidence type="ECO:0000256" key="3">
    <source>
        <dbReference type="ARBA" id="ARBA00023125"/>
    </source>
</evidence>
<dbReference type="Proteomes" id="UP000623681">
    <property type="component" value="Unassembled WGS sequence"/>
</dbReference>
<dbReference type="PROSITE" id="PS50937">
    <property type="entry name" value="HTH_MERR_2"/>
    <property type="match status" value="1"/>
</dbReference>
<keyword evidence="4" id="KW-0804">Transcription</keyword>
<organism evidence="7 8">
    <name type="scientific">Clostridium paridis</name>
    <dbReference type="NCBI Taxonomy" id="2803863"/>
    <lineage>
        <taxon>Bacteria</taxon>
        <taxon>Bacillati</taxon>
        <taxon>Bacillota</taxon>
        <taxon>Clostridia</taxon>
        <taxon>Eubacteriales</taxon>
        <taxon>Clostridiaceae</taxon>
        <taxon>Clostridium</taxon>
    </lineage>
</organism>
<dbReference type="GO" id="GO:0003677">
    <property type="term" value="F:DNA binding"/>
    <property type="evidence" value="ECO:0007669"/>
    <property type="project" value="UniProtKB-KW"/>
</dbReference>
<dbReference type="PANTHER" id="PTHR30204">
    <property type="entry name" value="REDOX-CYCLING DRUG-SENSING TRANSCRIPTIONAL ACTIVATOR SOXR"/>
    <property type="match status" value="1"/>
</dbReference>
<evidence type="ECO:0000256" key="4">
    <source>
        <dbReference type="ARBA" id="ARBA00023163"/>
    </source>
</evidence>
<keyword evidence="1" id="KW-0678">Repressor</keyword>
<evidence type="ECO:0000256" key="1">
    <source>
        <dbReference type="ARBA" id="ARBA00022491"/>
    </source>
</evidence>
<comment type="caution">
    <text evidence="7">The sequence shown here is derived from an EMBL/GenBank/DDBJ whole genome shotgun (WGS) entry which is preliminary data.</text>
</comment>
<dbReference type="InterPro" id="IPR047057">
    <property type="entry name" value="MerR_fam"/>
</dbReference>
<dbReference type="PANTHER" id="PTHR30204:SF69">
    <property type="entry name" value="MERR-FAMILY TRANSCRIPTIONAL REGULATOR"/>
    <property type="match status" value="1"/>
</dbReference>
<accession>A0A937K5E3</accession>